<dbReference type="PANTHER" id="PTHR21064">
    <property type="entry name" value="AMINOGLYCOSIDE PHOSPHOTRANSFERASE DOMAIN-CONTAINING PROTEIN-RELATED"/>
    <property type="match status" value="1"/>
</dbReference>
<comment type="subcellular location">
    <subcellularLocation>
        <location evidence="1">Cytoplasm</location>
    </subcellularLocation>
</comment>
<dbReference type="PANTHER" id="PTHR21064:SF1">
    <property type="entry name" value="HYDROXYLYSINE KINASE"/>
    <property type="match status" value="1"/>
</dbReference>
<evidence type="ECO:0000259" key="9">
    <source>
        <dbReference type="Pfam" id="PF01636"/>
    </source>
</evidence>
<keyword evidence="3" id="KW-0808">Transferase</keyword>
<evidence type="ECO:0000256" key="1">
    <source>
        <dbReference type="ARBA" id="ARBA00004496"/>
    </source>
</evidence>
<dbReference type="InterPro" id="IPR050249">
    <property type="entry name" value="Pseudomonas-type_ThrB"/>
</dbReference>
<evidence type="ECO:0000256" key="3">
    <source>
        <dbReference type="ARBA" id="ARBA00022679"/>
    </source>
</evidence>
<dbReference type="Pfam" id="PF01636">
    <property type="entry name" value="APH"/>
    <property type="match status" value="1"/>
</dbReference>
<evidence type="ECO:0000256" key="7">
    <source>
        <dbReference type="ARBA" id="ARBA00038873"/>
    </source>
</evidence>
<sequence>MKIDRHPRPTFSVEDANRAADIVFGIKGEVLELAGERDRNFLITNNRNEKYVLKVCNPADSDDVIDFQNQLLTHLSCNNSQWQWPLPLPDQNGALIGYTHNSDDDEIRVRLLTFVDGIFLADYYPHSPYLMGQLGQFLGKVTRSFSDFTHPAMERKLFWDMKNGIGLIREHIDEINDSKREDIVHHFLSIIENALLPVQNDLRTGVIYNDANDHNILVKSDANGEGAIVGAIDVGDSV</sequence>
<evidence type="ECO:0000256" key="8">
    <source>
        <dbReference type="ARBA" id="ARBA00040505"/>
    </source>
</evidence>
<dbReference type="Gene3D" id="3.30.200.20">
    <property type="entry name" value="Phosphorylase Kinase, domain 1"/>
    <property type="match status" value="1"/>
</dbReference>
<gene>
    <name evidence="10" type="ORF">METZ01_LOCUS13258</name>
</gene>
<dbReference type="EMBL" id="UINC01000741">
    <property type="protein sequence ID" value="SUZ60404.1"/>
    <property type="molecule type" value="Genomic_DNA"/>
</dbReference>
<protein>
    <recommendedName>
        <fullName evidence="8">Hydroxylysine kinase</fullName>
        <ecNumber evidence="7">2.7.1.81</ecNumber>
    </recommendedName>
</protein>
<dbReference type="EC" id="2.7.1.81" evidence="7"/>
<comment type="catalytic activity">
    <reaction evidence="5">
        <text>(5R)-5-hydroxy-L-lysine + GTP = (5R)-5-phosphooxy-L-lysine + GDP + H(+)</text>
        <dbReference type="Rhea" id="RHEA:19049"/>
        <dbReference type="ChEBI" id="CHEBI:15378"/>
        <dbReference type="ChEBI" id="CHEBI:37565"/>
        <dbReference type="ChEBI" id="CHEBI:57882"/>
        <dbReference type="ChEBI" id="CHEBI:58189"/>
        <dbReference type="ChEBI" id="CHEBI:58357"/>
        <dbReference type="EC" id="2.7.1.81"/>
    </reaction>
</comment>
<comment type="function">
    <text evidence="6">Catalyzes the GTP-dependent phosphorylation of 5-hydroxy-L-lysine.</text>
</comment>
<evidence type="ECO:0000256" key="6">
    <source>
        <dbReference type="ARBA" id="ARBA00037368"/>
    </source>
</evidence>
<feature type="domain" description="Aminoglycoside phosphotransferase" evidence="9">
    <location>
        <begin position="35"/>
        <end position="237"/>
    </location>
</feature>
<dbReference type="InterPro" id="IPR002575">
    <property type="entry name" value="Aminoglycoside_PTrfase"/>
</dbReference>
<evidence type="ECO:0000313" key="10">
    <source>
        <dbReference type="EMBL" id="SUZ60404.1"/>
    </source>
</evidence>
<dbReference type="AlphaFoldDB" id="A0A381P1N3"/>
<keyword evidence="2" id="KW-0963">Cytoplasm</keyword>
<evidence type="ECO:0000256" key="4">
    <source>
        <dbReference type="ARBA" id="ARBA00022777"/>
    </source>
</evidence>
<dbReference type="GO" id="GO:0047992">
    <property type="term" value="F:hydroxylysine kinase activity"/>
    <property type="evidence" value="ECO:0007669"/>
    <property type="project" value="UniProtKB-EC"/>
</dbReference>
<organism evidence="10">
    <name type="scientific">marine metagenome</name>
    <dbReference type="NCBI Taxonomy" id="408172"/>
    <lineage>
        <taxon>unclassified sequences</taxon>
        <taxon>metagenomes</taxon>
        <taxon>ecological metagenomes</taxon>
    </lineage>
</organism>
<reference evidence="10" key="1">
    <citation type="submission" date="2018-05" db="EMBL/GenBank/DDBJ databases">
        <authorList>
            <person name="Lanie J.A."/>
            <person name="Ng W.-L."/>
            <person name="Kazmierczak K.M."/>
            <person name="Andrzejewski T.M."/>
            <person name="Davidsen T.M."/>
            <person name="Wayne K.J."/>
            <person name="Tettelin H."/>
            <person name="Glass J.I."/>
            <person name="Rusch D."/>
            <person name="Podicherti R."/>
            <person name="Tsui H.-C.T."/>
            <person name="Winkler M.E."/>
        </authorList>
    </citation>
    <scope>NUCLEOTIDE SEQUENCE</scope>
</reference>
<dbReference type="GO" id="GO:0005737">
    <property type="term" value="C:cytoplasm"/>
    <property type="evidence" value="ECO:0007669"/>
    <property type="project" value="UniProtKB-SubCell"/>
</dbReference>
<dbReference type="InterPro" id="IPR011009">
    <property type="entry name" value="Kinase-like_dom_sf"/>
</dbReference>
<feature type="non-terminal residue" evidence="10">
    <location>
        <position position="238"/>
    </location>
</feature>
<evidence type="ECO:0000256" key="2">
    <source>
        <dbReference type="ARBA" id="ARBA00022490"/>
    </source>
</evidence>
<proteinExistence type="predicted"/>
<accession>A0A381P1N3</accession>
<dbReference type="SUPFAM" id="SSF56112">
    <property type="entry name" value="Protein kinase-like (PK-like)"/>
    <property type="match status" value="1"/>
</dbReference>
<keyword evidence="4" id="KW-0418">Kinase</keyword>
<evidence type="ECO:0000256" key="5">
    <source>
        <dbReference type="ARBA" id="ARBA00036820"/>
    </source>
</evidence>
<name>A0A381P1N3_9ZZZZ</name>